<name>A0A1E1LMW9_9HELO</name>
<sequence length="187" mass="20627">MPGSTWTGDADRDMLLTIIEEGGSGKSIPWPEVARNLQTKGYTFSHEACRQHFQKIKRVAKQGSTLDPTSPADNNGGKSPFIQRKLATPRKRSSVKKEAGLGTPTRRLFTPIGPAQGFADMEDDDDDDELPPRSGRPGQPGAKRQRIVKQEEAGYDGDESRAYQFKTEQLGGPEHPEHGAIDLERNE</sequence>
<evidence type="ECO:0000256" key="1">
    <source>
        <dbReference type="SAM" id="MobiDB-lite"/>
    </source>
</evidence>
<dbReference type="Proteomes" id="UP000178129">
    <property type="component" value="Unassembled WGS sequence"/>
</dbReference>
<evidence type="ECO:0000313" key="2">
    <source>
        <dbReference type="EMBL" id="CZT11830.1"/>
    </source>
</evidence>
<evidence type="ECO:0008006" key="4">
    <source>
        <dbReference type="Google" id="ProtNLM"/>
    </source>
</evidence>
<comment type="caution">
    <text evidence="2">The sequence shown here is derived from an EMBL/GenBank/DDBJ whole genome shotgun (WGS) entry which is preliminary data.</text>
</comment>
<dbReference type="InParanoid" id="A0A1E1LMW9"/>
<proteinExistence type="predicted"/>
<feature type="compositionally biased region" description="Polar residues" evidence="1">
    <location>
        <begin position="62"/>
        <end position="77"/>
    </location>
</feature>
<feature type="region of interest" description="Disordered" evidence="1">
    <location>
        <begin position="59"/>
        <end position="187"/>
    </location>
</feature>
<feature type="compositionally biased region" description="Acidic residues" evidence="1">
    <location>
        <begin position="120"/>
        <end position="129"/>
    </location>
</feature>
<dbReference type="EMBL" id="FJUW01000064">
    <property type="protein sequence ID" value="CZT11830.1"/>
    <property type="molecule type" value="Genomic_DNA"/>
</dbReference>
<evidence type="ECO:0000313" key="3">
    <source>
        <dbReference type="Proteomes" id="UP000178129"/>
    </source>
</evidence>
<dbReference type="AlphaFoldDB" id="A0A1E1LMW9"/>
<gene>
    <name evidence="2" type="ORF">RCO7_07479</name>
</gene>
<feature type="compositionally biased region" description="Basic and acidic residues" evidence="1">
    <location>
        <begin position="174"/>
        <end position="187"/>
    </location>
</feature>
<protein>
    <recommendedName>
        <fullName evidence="4">Myb-like domain-containing protein</fullName>
    </recommendedName>
</protein>
<dbReference type="STRING" id="914237.A0A1E1LMW9"/>
<reference evidence="3" key="1">
    <citation type="submission" date="2016-03" db="EMBL/GenBank/DDBJ databases">
        <authorList>
            <person name="Ploux O."/>
        </authorList>
    </citation>
    <scope>NUCLEOTIDE SEQUENCE [LARGE SCALE GENOMIC DNA]</scope>
    <source>
        <strain evidence="3">UK7</strain>
    </source>
</reference>
<accession>A0A1E1LMW9</accession>
<keyword evidence="3" id="KW-1185">Reference proteome</keyword>
<organism evidence="2 3">
    <name type="scientific">Rhynchosporium graminicola</name>
    <dbReference type="NCBI Taxonomy" id="2792576"/>
    <lineage>
        <taxon>Eukaryota</taxon>
        <taxon>Fungi</taxon>
        <taxon>Dikarya</taxon>
        <taxon>Ascomycota</taxon>
        <taxon>Pezizomycotina</taxon>
        <taxon>Leotiomycetes</taxon>
        <taxon>Helotiales</taxon>
        <taxon>Ploettnerulaceae</taxon>
        <taxon>Rhynchosporium</taxon>
    </lineage>
</organism>